<geneLocation type="plasmid" evidence="2">
    <name>prccge525b</name>
</geneLocation>
<name>A0A387G2P8_9HYPH</name>
<evidence type="ECO:0000313" key="2">
    <source>
        <dbReference type="Proteomes" id="UP000282195"/>
    </source>
</evidence>
<gene>
    <name evidence="1" type="ORF">CCGE525_35225</name>
</gene>
<dbReference type="AlphaFoldDB" id="A0A387G2P8"/>
<accession>A0A387G2P8</accession>
<keyword evidence="2" id="KW-1185">Reference proteome</keyword>
<organism evidence="1 2">
    <name type="scientific">Rhizobium jaguaris</name>
    <dbReference type="NCBI Taxonomy" id="1312183"/>
    <lineage>
        <taxon>Bacteria</taxon>
        <taxon>Pseudomonadati</taxon>
        <taxon>Pseudomonadota</taxon>
        <taxon>Alphaproteobacteria</taxon>
        <taxon>Hyphomicrobiales</taxon>
        <taxon>Rhizobiaceae</taxon>
        <taxon>Rhizobium/Agrobacterium group</taxon>
        <taxon>Rhizobium</taxon>
    </lineage>
</organism>
<evidence type="ECO:0000313" key="1">
    <source>
        <dbReference type="EMBL" id="AYG64067.1"/>
    </source>
</evidence>
<dbReference type="KEGG" id="rjg:CCGE525_35225"/>
<reference evidence="1 2" key="1">
    <citation type="submission" date="2018-10" db="EMBL/GenBank/DDBJ databases">
        <title>Rhizobium etli, R. leguminosarum and a new Rhizobium genospecies from Phaseolus dumosus.</title>
        <authorList>
            <person name="Ramirez-Puebla S.T."/>
            <person name="Rogel-Hernandez M.A."/>
            <person name="Guerrero G."/>
            <person name="Ormeno-Orrillo E."/>
            <person name="Martinez-Romero J.C."/>
            <person name="Negrete-Yankelevich S."/>
            <person name="Martinez-Romero E."/>
        </authorList>
    </citation>
    <scope>NUCLEOTIDE SEQUENCE [LARGE SCALE GENOMIC DNA]</scope>
    <source>
        <strain evidence="1 2">CCGE525</strain>
        <plasmid evidence="2">prccge525b</plasmid>
    </source>
</reference>
<dbReference type="OrthoDB" id="9806195at2"/>
<dbReference type="Proteomes" id="UP000282195">
    <property type="component" value="Plasmid pRCCGE525b"/>
</dbReference>
<proteinExistence type="predicted"/>
<sequence length="118" mass="13769">MRHYPLLARIFQHDSDSQDKLFSLFRAKCGFPNTIDGRPRDGPAFWLPDGIALRLARGWFEIWLTNRWLLRLFLFRQFGQKVVNIAPSQVAIEVRLFESRRDIGRKLDAVANAATARR</sequence>
<protein>
    <submittedName>
        <fullName evidence="1">Uncharacterized protein</fullName>
    </submittedName>
</protein>
<keyword evidence="1" id="KW-0614">Plasmid</keyword>
<dbReference type="EMBL" id="CP032696">
    <property type="protein sequence ID" value="AYG64067.1"/>
    <property type="molecule type" value="Genomic_DNA"/>
</dbReference>